<reference evidence="1" key="1">
    <citation type="submission" date="2021-02" db="EMBL/GenBank/DDBJ databases">
        <authorList>
            <person name="Dougan E. K."/>
            <person name="Rhodes N."/>
            <person name="Thang M."/>
            <person name="Chan C."/>
        </authorList>
    </citation>
    <scope>NUCLEOTIDE SEQUENCE</scope>
</reference>
<organism evidence="1 2">
    <name type="scientific">Symbiodinium necroappetens</name>
    <dbReference type="NCBI Taxonomy" id="1628268"/>
    <lineage>
        <taxon>Eukaryota</taxon>
        <taxon>Sar</taxon>
        <taxon>Alveolata</taxon>
        <taxon>Dinophyceae</taxon>
        <taxon>Suessiales</taxon>
        <taxon>Symbiodiniaceae</taxon>
        <taxon>Symbiodinium</taxon>
    </lineage>
</organism>
<proteinExistence type="predicted"/>
<dbReference type="OrthoDB" id="10406172at2759"/>
<dbReference type="EMBL" id="CAJNJA010007287">
    <property type="protein sequence ID" value="CAE7222769.1"/>
    <property type="molecule type" value="Genomic_DNA"/>
</dbReference>
<evidence type="ECO:0000313" key="2">
    <source>
        <dbReference type="Proteomes" id="UP000601435"/>
    </source>
</evidence>
<evidence type="ECO:0000313" key="1">
    <source>
        <dbReference type="EMBL" id="CAE7222769.1"/>
    </source>
</evidence>
<dbReference type="AlphaFoldDB" id="A0A812K854"/>
<gene>
    <name evidence="1" type="ORF">SNEC2469_LOCUS2939</name>
</gene>
<keyword evidence="2" id="KW-1185">Reference proteome</keyword>
<accession>A0A812K854</accession>
<dbReference type="Proteomes" id="UP000601435">
    <property type="component" value="Unassembled WGS sequence"/>
</dbReference>
<protein>
    <submittedName>
        <fullName evidence="1">Uncharacterized protein</fullName>
    </submittedName>
</protein>
<comment type="caution">
    <text evidence="1">The sequence shown here is derived from an EMBL/GenBank/DDBJ whole genome shotgun (WGS) entry which is preliminary data.</text>
</comment>
<name>A0A812K854_9DINO</name>
<sequence length="99" mass="11424">MYVPYLVLCVHTHECLHLRRSSRLRRSQAKRQGCAVETGKARHRKLDRHLAKLKFGALASLATYQDTSSSFYWAVQRGLDKLRKDLDSKCFRQTCDLAG</sequence>